<accession>A0AAV7QJA9</accession>
<dbReference type="AlphaFoldDB" id="A0AAV7QJA9"/>
<sequence>MELVELPDECPSRSTEPSLQPHSQSSSTFPVEQRVSNLEVAENQIESTTSQIQSELEDLQLKLDEVENRSRCSNLRFVGVPEGIEAASLVANIVSELIYKVVLPDKDKMGGDLTIMRAHRVPFTHPVNSKYPHTILVNFGDFRIKEQILSQARKEREFKSDDQFTFHIFPDMLVAAAHRCHEFVGLIDSFKRLGAPAGIVQLDKLKCQAKVLQNVQDATNFLELLKKQAGGTR</sequence>
<feature type="compositionally biased region" description="Polar residues" evidence="2">
    <location>
        <begin position="12"/>
        <end position="33"/>
    </location>
</feature>
<evidence type="ECO:0000256" key="2">
    <source>
        <dbReference type="SAM" id="MobiDB-lite"/>
    </source>
</evidence>
<feature type="region of interest" description="Disordered" evidence="2">
    <location>
        <begin position="1"/>
        <end position="33"/>
    </location>
</feature>
<comment type="caution">
    <text evidence="3">The sequence shown here is derived from an EMBL/GenBank/DDBJ whole genome shotgun (WGS) entry which is preliminary data.</text>
</comment>
<protein>
    <submittedName>
        <fullName evidence="3">Uncharacterized protein</fullName>
    </submittedName>
</protein>
<dbReference type="EMBL" id="JANPWB010000010">
    <property type="protein sequence ID" value="KAJ1138418.1"/>
    <property type="molecule type" value="Genomic_DNA"/>
</dbReference>
<dbReference type="Proteomes" id="UP001066276">
    <property type="component" value="Chromosome 6"/>
</dbReference>
<dbReference type="InterPro" id="IPR004244">
    <property type="entry name" value="Transposase_22"/>
</dbReference>
<proteinExistence type="predicted"/>
<gene>
    <name evidence="3" type="ORF">NDU88_004804</name>
</gene>
<dbReference type="Gene3D" id="3.30.70.1820">
    <property type="entry name" value="L1 transposable element, RRM domain"/>
    <property type="match status" value="1"/>
</dbReference>
<feature type="coiled-coil region" evidence="1">
    <location>
        <begin position="38"/>
        <end position="76"/>
    </location>
</feature>
<evidence type="ECO:0000256" key="1">
    <source>
        <dbReference type="SAM" id="Coils"/>
    </source>
</evidence>
<evidence type="ECO:0000313" key="4">
    <source>
        <dbReference type="Proteomes" id="UP001066276"/>
    </source>
</evidence>
<name>A0AAV7QJA9_PLEWA</name>
<keyword evidence="4" id="KW-1185">Reference proteome</keyword>
<organism evidence="3 4">
    <name type="scientific">Pleurodeles waltl</name>
    <name type="common">Iberian ribbed newt</name>
    <dbReference type="NCBI Taxonomy" id="8319"/>
    <lineage>
        <taxon>Eukaryota</taxon>
        <taxon>Metazoa</taxon>
        <taxon>Chordata</taxon>
        <taxon>Craniata</taxon>
        <taxon>Vertebrata</taxon>
        <taxon>Euteleostomi</taxon>
        <taxon>Amphibia</taxon>
        <taxon>Batrachia</taxon>
        <taxon>Caudata</taxon>
        <taxon>Salamandroidea</taxon>
        <taxon>Salamandridae</taxon>
        <taxon>Pleurodelinae</taxon>
        <taxon>Pleurodeles</taxon>
    </lineage>
</organism>
<keyword evidence="1" id="KW-0175">Coiled coil</keyword>
<evidence type="ECO:0000313" key="3">
    <source>
        <dbReference type="EMBL" id="KAJ1138418.1"/>
    </source>
</evidence>
<dbReference type="PANTHER" id="PTHR11505">
    <property type="entry name" value="L1 TRANSPOSABLE ELEMENT-RELATED"/>
    <property type="match status" value="1"/>
</dbReference>
<reference evidence="3" key="1">
    <citation type="journal article" date="2022" name="bioRxiv">
        <title>Sequencing and chromosome-scale assembly of the giantPleurodeles waltlgenome.</title>
        <authorList>
            <person name="Brown T."/>
            <person name="Elewa A."/>
            <person name="Iarovenko S."/>
            <person name="Subramanian E."/>
            <person name="Araus A.J."/>
            <person name="Petzold A."/>
            <person name="Susuki M."/>
            <person name="Suzuki K.-i.T."/>
            <person name="Hayashi T."/>
            <person name="Toyoda A."/>
            <person name="Oliveira C."/>
            <person name="Osipova E."/>
            <person name="Leigh N.D."/>
            <person name="Simon A."/>
            <person name="Yun M.H."/>
        </authorList>
    </citation>
    <scope>NUCLEOTIDE SEQUENCE</scope>
    <source>
        <strain evidence="3">20211129_DDA</strain>
        <tissue evidence="3">Liver</tissue>
    </source>
</reference>